<organism evidence="3 4">
    <name type="scientific">Chlorella vulgaris</name>
    <name type="common">Green alga</name>
    <dbReference type="NCBI Taxonomy" id="3077"/>
    <lineage>
        <taxon>Eukaryota</taxon>
        <taxon>Viridiplantae</taxon>
        <taxon>Chlorophyta</taxon>
        <taxon>core chlorophytes</taxon>
        <taxon>Trebouxiophyceae</taxon>
        <taxon>Chlorellales</taxon>
        <taxon>Chlorellaceae</taxon>
        <taxon>Chlorella clade</taxon>
        <taxon>Chlorella</taxon>
    </lineage>
</organism>
<dbReference type="Pfam" id="PF14279">
    <property type="entry name" value="HNH_5"/>
    <property type="match status" value="1"/>
</dbReference>
<dbReference type="CDD" id="cd00085">
    <property type="entry name" value="HNHc"/>
    <property type="match status" value="1"/>
</dbReference>
<proteinExistence type="predicted"/>
<evidence type="ECO:0000259" key="2">
    <source>
        <dbReference type="SMART" id="SM00507"/>
    </source>
</evidence>
<dbReference type="InterPro" id="IPR052892">
    <property type="entry name" value="NA-targeting_endonuclease"/>
</dbReference>
<accession>A0A9D4Z123</accession>
<feature type="region of interest" description="Disordered" evidence="1">
    <location>
        <begin position="22"/>
        <end position="48"/>
    </location>
</feature>
<protein>
    <recommendedName>
        <fullName evidence="2">HNH nuclease domain-containing protein</fullName>
    </recommendedName>
</protein>
<dbReference type="OrthoDB" id="2127950at2759"/>
<comment type="caution">
    <text evidence="3">The sequence shown here is derived from an EMBL/GenBank/DDBJ whole genome shotgun (WGS) entry which is preliminary data.</text>
</comment>
<gene>
    <name evidence="3" type="ORF">D9Q98_000333</name>
</gene>
<evidence type="ECO:0000313" key="3">
    <source>
        <dbReference type="EMBL" id="KAI3437888.1"/>
    </source>
</evidence>
<dbReference type="Gene3D" id="1.10.30.50">
    <property type="match status" value="1"/>
</dbReference>
<feature type="domain" description="HNH nuclease" evidence="2">
    <location>
        <begin position="157"/>
        <end position="207"/>
    </location>
</feature>
<evidence type="ECO:0000313" key="4">
    <source>
        <dbReference type="Proteomes" id="UP001055712"/>
    </source>
</evidence>
<dbReference type="EMBL" id="SIDB01000001">
    <property type="protein sequence ID" value="KAI3437888.1"/>
    <property type="molecule type" value="Genomic_DNA"/>
</dbReference>
<dbReference type="PANTHER" id="PTHR33877">
    <property type="entry name" value="SLL1193 PROTEIN"/>
    <property type="match status" value="1"/>
</dbReference>
<reference evidence="3" key="1">
    <citation type="journal article" date="2019" name="Plant J.">
        <title>Chlorella vulgaris genome assembly and annotation reveals the molecular basis for metabolic acclimation to high light conditions.</title>
        <authorList>
            <person name="Cecchin M."/>
            <person name="Marcolungo L."/>
            <person name="Rossato M."/>
            <person name="Girolomoni L."/>
            <person name="Cosentino E."/>
            <person name="Cuine S."/>
            <person name="Li-Beisson Y."/>
            <person name="Delledonne M."/>
            <person name="Ballottari M."/>
        </authorList>
    </citation>
    <scope>NUCLEOTIDE SEQUENCE</scope>
    <source>
        <strain evidence="3">211/11P</strain>
    </source>
</reference>
<evidence type="ECO:0000256" key="1">
    <source>
        <dbReference type="SAM" id="MobiDB-lite"/>
    </source>
</evidence>
<dbReference type="InterPro" id="IPR029471">
    <property type="entry name" value="HNH_5"/>
</dbReference>
<keyword evidence="4" id="KW-1185">Reference proteome</keyword>
<dbReference type="PANTHER" id="PTHR33877:SF2">
    <property type="entry name" value="OS07G0170200 PROTEIN"/>
    <property type="match status" value="1"/>
</dbReference>
<dbReference type="Proteomes" id="UP001055712">
    <property type="component" value="Unassembled WGS sequence"/>
</dbReference>
<reference evidence="3" key="2">
    <citation type="submission" date="2020-11" db="EMBL/GenBank/DDBJ databases">
        <authorList>
            <person name="Cecchin M."/>
            <person name="Marcolungo L."/>
            <person name="Rossato M."/>
            <person name="Girolomoni L."/>
            <person name="Cosentino E."/>
            <person name="Cuine S."/>
            <person name="Li-Beisson Y."/>
            <person name="Delledonne M."/>
            <person name="Ballottari M."/>
        </authorList>
    </citation>
    <scope>NUCLEOTIDE SEQUENCE</scope>
    <source>
        <strain evidence="3">211/11P</strain>
        <tissue evidence="3">Whole cell</tissue>
    </source>
</reference>
<sequence>MLRAVRCLPSCALLRPAASANGEAATTRSGKRSQPRKATRGRATTSPAIERGLSSSVRQAAASAAAATTVDESESSTHLRGMSVLSRYRALLLDNSYKPVGVANWQRAICLDLMDKADVLEYYEQSVRSVQLEYFLPAVLRVRRKCNSPRHSQLVTLNRANIMLRDRYACQYCGSNRELTIDHVVAQSKGGGNTWTNLVACCAACNSKKGDKSLEQLRWKLRQQPKEPSMHEMEFVLSMLLGSTSHDSLPTEWQAYIVPFRKKKRSNV</sequence>
<name>A0A9D4Z123_CHLVU</name>
<dbReference type="InterPro" id="IPR003615">
    <property type="entry name" value="HNH_nuc"/>
</dbReference>
<dbReference type="SMART" id="SM00507">
    <property type="entry name" value="HNHc"/>
    <property type="match status" value="1"/>
</dbReference>
<dbReference type="AlphaFoldDB" id="A0A9D4Z123"/>
<feature type="compositionally biased region" description="Basic residues" evidence="1">
    <location>
        <begin position="29"/>
        <end position="40"/>
    </location>
</feature>